<dbReference type="PANTHER" id="PTHR33498:SF1">
    <property type="entry name" value="TRANSPOSASE FOR INSERTION SEQUENCE ELEMENT IS1557"/>
    <property type="match status" value="1"/>
</dbReference>
<comment type="caution">
    <text evidence="2">The sequence shown here is derived from an EMBL/GenBank/DDBJ whole genome shotgun (WGS) entry which is preliminary data.</text>
</comment>
<dbReference type="EMBL" id="VSSQ01015360">
    <property type="protein sequence ID" value="MPM55631.1"/>
    <property type="molecule type" value="Genomic_DNA"/>
</dbReference>
<protein>
    <recommendedName>
        <fullName evidence="1">Transposase IS204/IS1001/IS1096/IS1165 DDE domain-containing protein</fullName>
    </recommendedName>
</protein>
<proteinExistence type="predicted"/>
<dbReference type="Pfam" id="PF01610">
    <property type="entry name" value="DDE_Tnp_ISL3"/>
    <property type="match status" value="1"/>
</dbReference>
<gene>
    <name evidence="2" type="ORF">SDC9_102428</name>
</gene>
<reference evidence="2" key="1">
    <citation type="submission" date="2019-08" db="EMBL/GenBank/DDBJ databases">
        <authorList>
            <person name="Kucharzyk K."/>
            <person name="Murdoch R.W."/>
            <person name="Higgins S."/>
            <person name="Loffler F."/>
        </authorList>
    </citation>
    <scope>NUCLEOTIDE SEQUENCE</scope>
</reference>
<accession>A0A645ATJ2</accession>
<dbReference type="InterPro" id="IPR002560">
    <property type="entry name" value="Transposase_DDE"/>
</dbReference>
<evidence type="ECO:0000259" key="1">
    <source>
        <dbReference type="Pfam" id="PF01610"/>
    </source>
</evidence>
<dbReference type="InterPro" id="IPR047951">
    <property type="entry name" value="Transpos_ISL3"/>
</dbReference>
<dbReference type="AlphaFoldDB" id="A0A645ATJ2"/>
<sequence length="276" mass="31924">MGKSLSIDETCLSSGEVYTFLTNKEGRGGPGTMVAVIHGTKAETVIAVLEMICSLKRKEVEEITLDLSSSMMLIARTVFPKARITNDRFHVQKLYYDALDDLRITLRWMARDLENQEIKRCREQGIPYIPFRYANGDTRKQLLARAKFILTRHESKWTASQRWRADIIFEFYPELKNAYQLAMELTSIYNTKSHKDAARLNLAKWFDRVSKLAGNAFQTVIDTFINHYDTILNFFVNRQTNASAESFNAKVKAFRSQFRGVSDIPFFLFRLSRLCV</sequence>
<organism evidence="2">
    <name type="scientific">bioreactor metagenome</name>
    <dbReference type="NCBI Taxonomy" id="1076179"/>
    <lineage>
        <taxon>unclassified sequences</taxon>
        <taxon>metagenomes</taxon>
        <taxon>ecological metagenomes</taxon>
    </lineage>
</organism>
<name>A0A645ATJ2_9ZZZZ</name>
<dbReference type="PANTHER" id="PTHR33498">
    <property type="entry name" value="TRANSPOSASE FOR INSERTION SEQUENCE ELEMENT IS1557"/>
    <property type="match status" value="1"/>
</dbReference>
<feature type="domain" description="Transposase IS204/IS1001/IS1096/IS1165 DDE" evidence="1">
    <location>
        <begin position="5"/>
        <end position="270"/>
    </location>
</feature>
<evidence type="ECO:0000313" key="2">
    <source>
        <dbReference type="EMBL" id="MPM55631.1"/>
    </source>
</evidence>